<protein>
    <recommendedName>
        <fullName evidence="1">Retrotransposon gag domain-containing protein</fullName>
    </recommendedName>
</protein>
<dbReference type="EMBL" id="CACVBM020001081">
    <property type="protein sequence ID" value="CAA7029426.1"/>
    <property type="molecule type" value="Genomic_DNA"/>
</dbReference>
<dbReference type="InterPro" id="IPR005162">
    <property type="entry name" value="Retrotrans_gag_dom"/>
</dbReference>
<gene>
    <name evidence="2" type="ORF">MERR_LOCUS16661</name>
</gene>
<proteinExistence type="predicted"/>
<sequence>MGKIDDLADELHGSLASVTVTVATMAENWEQQKKTNEMTNQSISEIHSNLSRLTEMMTRIVANQSNPTTINGIRRRVNRIRQISQRILHLCVRLGRYSDDDRLDLLSITLKGPALHWFNREMSREPFRDWPQFKKRMIARFSQKMEENPGKRLFSLRQTSSIADCDRD</sequence>
<reference evidence="2" key="1">
    <citation type="submission" date="2020-01" db="EMBL/GenBank/DDBJ databases">
        <authorList>
            <person name="Mishra B."/>
        </authorList>
    </citation>
    <scope>NUCLEOTIDE SEQUENCE [LARGE SCALE GENOMIC DNA]</scope>
</reference>
<keyword evidence="3" id="KW-1185">Reference proteome</keyword>
<name>A0A6D2IM05_9BRAS</name>
<evidence type="ECO:0000313" key="2">
    <source>
        <dbReference type="EMBL" id="CAA7029426.1"/>
    </source>
</evidence>
<dbReference type="AlphaFoldDB" id="A0A6D2IM05"/>
<accession>A0A6D2IM05</accession>
<feature type="domain" description="Retrotransposon gag" evidence="1">
    <location>
        <begin position="105"/>
        <end position="164"/>
    </location>
</feature>
<evidence type="ECO:0000259" key="1">
    <source>
        <dbReference type="Pfam" id="PF03732"/>
    </source>
</evidence>
<comment type="caution">
    <text evidence="2">The sequence shown here is derived from an EMBL/GenBank/DDBJ whole genome shotgun (WGS) entry which is preliminary data.</text>
</comment>
<dbReference type="Pfam" id="PF03732">
    <property type="entry name" value="Retrotrans_gag"/>
    <property type="match status" value="1"/>
</dbReference>
<organism evidence="2 3">
    <name type="scientific">Microthlaspi erraticum</name>
    <dbReference type="NCBI Taxonomy" id="1685480"/>
    <lineage>
        <taxon>Eukaryota</taxon>
        <taxon>Viridiplantae</taxon>
        <taxon>Streptophyta</taxon>
        <taxon>Embryophyta</taxon>
        <taxon>Tracheophyta</taxon>
        <taxon>Spermatophyta</taxon>
        <taxon>Magnoliopsida</taxon>
        <taxon>eudicotyledons</taxon>
        <taxon>Gunneridae</taxon>
        <taxon>Pentapetalae</taxon>
        <taxon>rosids</taxon>
        <taxon>malvids</taxon>
        <taxon>Brassicales</taxon>
        <taxon>Brassicaceae</taxon>
        <taxon>Coluteocarpeae</taxon>
        <taxon>Microthlaspi</taxon>
    </lineage>
</organism>
<evidence type="ECO:0000313" key="3">
    <source>
        <dbReference type="Proteomes" id="UP000467841"/>
    </source>
</evidence>
<dbReference type="Proteomes" id="UP000467841">
    <property type="component" value="Unassembled WGS sequence"/>
</dbReference>